<geneLocation type="plasmid" evidence="1 2">
    <name>pSCATT</name>
</geneLocation>
<keyword evidence="2" id="KW-1185">Reference proteome</keyword>
<dbReference type="HOGENOM" id="CLU_1057333_0_0_11"/>
<dbReference type="KEGG" id="scy:SCATT_p16750"/>
<dbReference type="Proteomes" id="UP000007842">
    <property type="component" value="Plasmid pSCATT"/>
</dbReference>
<dbReference type="PATRIC" id="fig|1003195.11.peg.64"/>
<dbReference type="AlphaFoldDB" id="F8JJZ8"/>
<name>F8JJZ8_STREN</name>
<evidence type="ECO:0000313" key="2">
    <source>
        <dbReference type="Proteomes" id="UP000007842"/>
    </source>
</evidence>
<accession>G8XHN1</accession>
<gene>
    <name evidence="1" type="ordered locus">SCATT_p16750</name>
</gene>
<organism evidence="1 2">
    <name type="scientific">Streptantibioticus cattleyicolor (strain ATCC 35852 / DSM 46488 / JCM 4925 / NBRC 14057 / NRRL 8057)</name>
    <name type="common">Streptomyces cattleya</name>
    <dbReference type="NCBI Taxonomy" id="1003195"/>
    <lineage>
        <taxon>Bacteria</taxon>
        <taxon>Bacillati</taxon>
        <taxon>Actinomycetota</taxon>
        <taxon>Actinomycetes</taxon>
        <taxon>Kitasatosporales</taxon>
        <taxon>Streptomycetaceae</taxon>
        <taxon>Streptantibioticus</taxon>
    </lineage>
</organism>
<keyword evidence="1" id="KW-0614">Plasmid</keyword>
<accession>F8JJZ8</accession>
<dbReference type="OrthoDB" id="4150280at2"/>
<evidence type="ECO:0000313" key="1">
    <source>
        <dbReference type="EMBL" id="AEW99868.1"/>
    </source>
</evidence>
<sequence>MTDDLLSRLARLDAAPHDELAAVDLDRKEQLLRTVLADTGRPGRLVGAAPGRPLVRRRVLMVAGAVAAGAAVVMLAGRLSGSGAAGPLSSADLASWTSTPNTLPTGGASSAAVKWCLDDAKGFPGAGATPRISNADIRGKVASMVITQGNDALYCLAGPDGTGMAMGMPPTATVPAGRITIETTGSRGRGAAEFNYALGSAGPDVTKITLHDHGHVVHATLDHGRWTAWWPNGNPDGLLSGNVVLTLTDGTTRTIHSKSLMRW</sequence>
<proteinExistence type="predicted"/>
<reference evidence="2" key="1">
    <citation type="submission" date="2011-12" db="EMBL/GenBank/DDBJ databases">
        <title>Complete genome sequence of Streptomyces cattleya strain DSM 46488.</title>
        <authorList>
            <person name="Ou H.-Y."/>
            <person name="Li P."/>
            <person name="Zhao C."/>
            <person name="O'Hagan D."/>
            <person name="Deng Z."/>
        </authorList>
    </citation>
    <scope>NUCLEOTIDE SEQUENCE [LARGE SCALE GENOMIC DNA]</scope>
    <source>
        <strain evidence="2">ATCC 35852 / DSM 46488 / JCM 4925 / NBRC 14057 / NRRL 8057</strain>
        <plasmid evidence="2">Plasmid pSCATT</plasmid>
    </source>
</reference>
<dbReference type="EMBL" id="CP003229">
    <property type="protein sequence ID" value="AEW99868.1"/>
    <property type="molecule type" value="Genomic_DNA"/>
</dbReference>
<dbReference type="KEGG" id="sct:SCAT_p0071"/>
<dbReference type="RefSeq" id="WP_014150528.1">
    <property type="nucleotide sequence ID" value="NC_016113.1"/>
</dbReference>
<protein>
    <submittedName>
        <fullName evidence="1">Uncharacterized protein</fullName>
    </submittedName>
</protein>